<dbReference type="GO" id="GO:0016746">
    <property type="term" value="F:acyltransferase activity"/>
    <property type="evidence" value="ECO:0007669"/>
    <property type="project" value="UniProtKB-KW"/>
</dbReference>
<dbReference type="Pfam" id="PF01757">
    <property type="entry name" value="Acyl_transf_3"/>
    <property type="match status" value="1"/>
</dbReference>
<dbReference type="InterPro" id="IPR002656">
    <property type="entry name" value="Acyl_transf_3_dom"/>
</dbReference>
<keyword evidence="1" id="KW-1133">Transmembrane helix</keyword>
<comment type="caution">
    <text evidence="3">The sequence shown here is derived from an EMBL/GenBank/DDBJ whole genome shotgun (WGS) entry which is preliminary data.</text>
</comment>
<feature type="transmembrane region" description="Helical" evidence="1">
    <location>
        <begin position="98"/>
        <end position="120"/>
    </location>
</feature>
<proteinExistence type="predicted"/>
<feature type="transmembrane region" description="Helical" evidence="1">
    <location>
        <begin position="246"/>
        <end position="265"/>
    </location>
</feature>
<feature type="transmembrane region" description="Helical" evidence="1">
    <location>
        <begin position="324"/>
        <end position="345"/>
    </location>
</feature>
<evidence type="ECO:0000259" key="2">
    <source>
        <dbReference type="Pfam" id="PF01757"/>
    </source>
</evidence>
<evidence type="ECO:0000313" key="3">
    <source>
        <dbReference type="EMBL" id="MEE2527332.1"/>
    </source>
</evidence>
<accession>A0ABU7LTV3</accession>
<dbReference type="EMBL" id="JAZDRP010000011">
    <property type="protein sequence ID" value="MEE2527332.1"/>
    <property type="molecule type" value="Genomic_DNA"/>
</dbReference>
<keyword evidence="3" id="KW-0012">Acyltransferase</keyword>
<organism evidence="3 4">
    <name type="scientific">Hyphobacterium lacteum</name>
    <dbReference type="NCBI Taxonomy" id="3116575"/>
    <lineage>
        <taxon>Bacteria</taxon>
        <taxon>Pseudomonadati</taxon>
        <taxon>Pseudomonadota</taxon>
        <taxon>Alphaproteobacteria</taxon>
        <taxon>Maricaulales</taxon>
        <taxon>Maricaulaceae</taxon>
        <taxon>Hyphobacterium</taxon>
    </lineage>
</organism>
<feature type="transmembrane region" description="Helical" evidence="1">
    <location>
        <begin position="27"/>
        <end position="47"/>
    </location>
</feature>
<evidence type="ECO:0000256" key="1">
    <source>
        <dbReference type="SAM" id="Phobius"/>
    </source>
</evidence>
<keyword evidence="1" id="KW-0812">Transmembrane</keyword>
<keyword evidence="4" id="KW-1185">Reference proteome</keyword>
<feature type="transmembrane region" description="Helical" evidence="1">
    <location>
        <begin position="59"/>
        <end position="77"/>
    </location>
</feature>
<feature type="domain" description="Acyltransferase 3" evidence="2">
    <location>
        <begin position="27"/>
        <end position="340"/>
    </location>
</feature>
<feature type="transmembrane region" description="Helical" evidence="1">
    <location>
        <begin position="271"/>
        <end position="289"/>
    </location>
</feature>
<name>A0ABU7LTV3_9PROT</name>
<dbReference type="PANTHER" id="PTHR23028:SF53">
    <property type="entry name" value="ACYL_TRANSF_3 DOMAIN-CONTAINING PROTEIN"/>
    <property type="match status" value="1"/>
</dbReference>
<evidence type="ECO:0000313" key="4">
    <source>
        <dbReference type="Proteomes" id="UP001354971"/>
    </source>
</evidence>
<keyword evidence="1" id="KW-0472">Membrane</keyword>
<feature type="transmembrane region" description="Helical" evidence="1">
    <location>
        <begin position="168"/>
        <end position="187"/>
    </location>
</feature>
<protein>
    <submittedName>
        <fullName evidence="3">Acyltransferase</fullName>
        <ecNumber evidence="3">2.3.-.-</ecNumber>
    </submittedName>
</protein>
<sequence>MIPVLPGRTGGPALADIYKGHDNLFTLIRLLLAGAVLLEHAFIHRLPVSASAPLEWHDISLSYGGVNAFFILSGFLISDSLRRRRSYEAYAAARILRIYPALIALVFAAIFIVGPFFTALTPTDYWFSPEMWRFPFETLTFVNGEGGPPGTFPSSERPGEFSASLWTLRYEVIAYIGLPIFAAIPLVSGRWGQLILFLTLSALYEILLATGGQTVWSATFVSLVRLGACFSLGMTIFTFREHLKVVWLIPALLTFLWLFLTGETIAGEFTANLMIAGWMFTLAFASGWAIKRLKTMPDYSYGLYIWHWPAMQIGGELFPEAGAFGILAFSIPVTMLFSMFSWHLIERPALGSKKRLAALIERVVGRHKQQGN</sequence>
<keyword evidence="3" id="KW-0808">Transferase</keyword>
<dbReference type="InterPro" id="IPR050879">
    <property type="entry name" value="Acyltransferase_3"/>
</dbReference>
<feature type="transmembrane region" description="Helical" evidence="1">
    <location>
        <begin position="194"/>
        <end position="212"/>
    </location>
</feature>
<dbReference type="RefSeq" id="WP_330199992.1">
    <property type="nucleotide sequence ID" value="NZ_JAZDRP010000011.1"/>
</dbReference>
<dbReference type="EC" id="2.3.-.-" evidence="3"/>
<reference evidence="3 4" key="1">
    <citation type="submission" date="2024-01" db="EMBL/GenBank/DDBJ databases">
        <title>Hyphobacterium bacterium isolated from marine sediment.</title>
        <authorList>
            <person name="Zhao S."/>
        </authorList>
    </citation>
    <scope>NUCLEOTIDE SEQUENCE [LARGE SCALE GENOMIC DNA]</scope>
    <source>
        <strain evidence="4">HN65</strain>
    </source>
</reference>
<dbReference type="Proteomes" id="UP001354971">
    <property type="component" value="Unassembled WGS sequence"/>
</dbReference>
<dbReference type="PANTHER" id="PTHR23028">
    <property type="entry name" value="ACETYLTRANSFERASE"/>
    <property type="match status" value="1"/>
</dbReference>
<gene>
    <name evidence="3" type="ORF">V0U79_13275</name>
</gene>